<evidence type="ECO:0000313" key="1">
    <source>
        <dbReference type="EMBL" id="KWX73890.1"/>
    </source>
</evidence>
<proteinExistence type="predicted"/>
<organism evidence="2 4">
    <name type="scientific">Paenibacillus jilunlii</name>
    <dbReference type="NCBI Taxonomy" id="682956"/>
    <lineage>
        <taxon>Bacteria</taxon>
        <taxon>Bacillati</taxon>
        <taxon>Bacillota</taxon>
        <taxon>Bacilli</taxon>
        <taxon>Bacillales</taxon>
        <taxon>Paenibacillaceae</taxon>
        <taxon>Paenibacillus</taxon>
    </lineage>
</organism>
<protein>
    <submittedName>
        <fullName evidence="2">Uncharacterized protein</fullName>
    </submittedName>
</protein>
<dbReference type="AlphaFoldDB" id="A0A1G9GRV1"/>
<name>A0A1G9GRV1_9BACL</name>
<gene>
    <name evidence="1" type="ORF">AML91_16695</name>
    <name evidence="2" type="ORF">SAMN05216191_101540</name>
</gene>
<accession>A0A1G9GRV1</accession>
<reference evidence="1 3" key="1">
    <citation type="submission" date="2015-08" db="EMBL/GenBank/DDBJ databases">
        <title>Genome of Paenibacillus jilunlii.</title>
        <authorList>
            <person name="Sant'Anna F.H."/>
            <person name="Ambrosini A."/>
            <person name="Souza R."/>
            <person name="Bach E."/>
            <person name="Fernandes G."/>
            <person name="Balsanelli E."/>
            <person name="Baura V.A."/>
            <person name="Pedrosa F.O."/>
            <person name="Souza E.M."/>
            <person name="Passaglia L."/>
        </authorList>
    </citation>
    <scope>NUCLEOTIDE SEQUENCE [LARGE SCALE GENOMIC DNA]</scope>
    <source>
        <strain evidence="1 3">DSM 23019</strain>
    </source>
</reference>
<dbReference type="Proteomes" id="UP000070252">
    <property type="component" value="Unassembled WGS sequence"/>
</dbReference>
<dbReference type="EMBL" id="LIPY01000116">
    <property type="protein sequence ID" value="KWX73890.1"/>
    <property type="molecule type" value="Genomic_DNA"/>
</dbReference>
<evidence type="ECO:0000313" key="2">
    <source>
        <dbReference type="EMBL" id="SDL03397.1"/>
    </source>
</evidence>
<evidence type="ECO:0000313" key="4">
    <source>
        <dbReference type="Proteomes" id="UP000182783"/>
    </source>
</evidence>
<keyword evidence="3" id="KW-1185">Reference proteome</keyword>
<reference evidence="2 4" key="2">
    <citation type="submission" date="2016-10" db="EMBL/GenBank/DDBJ databases">
        <authorList>
            <person name="de Groot N.N."/>
        </authorList>
    </citation>
    <scope>NUCLEOTIDE SEQUENCE [LARGE SCALE GENOMIC DNA]</scope>
    <source>
        <strain evidence="2 4">CGMCC 1.10239</strain>
    </source>
</reference>
<sequence>MLDDTPRKLLRIISQFHYHFRRLPTLPELRRLSGRRPAEIIKGFKVLAAENYIEWSVSEPIQKADILEAWERNIPYDTTLQQGPQSARRNTNIDYWLYH</sequence>
<dbReference type="Proteomes" id="UP000182783">
    <property type="component" value="Unassembled WGS sequence"/>
</dbReference>
<dbReference type="EMBL" id="FNGM01000001">
    <property type="protein sequence ID" value="SDL03397.1"/>
    <property type="molecule type" value="Genomic_DNA"/>
</dbReference>
<evidence type="ECO:0000313" key="3">
    <source>
        <dbReference type="Proteomes" id="UP000070252"/>
    </source>
</evidence>